<protein>
    <submittedName>
        <fullName evidence="1">Uncharacterized protein</fullName>
    </submittedName>
</protein>
<organism evidence="1 2">
    <name type="scientific">Eretmocerus hayati</name>
    <dbReference type="NCBI Taxonomy" id="131215"/>
    <lineage>
        <taxon>Eukaryota</taxon>
        <taxon>Metazoa</taxon>
        <taxon>Ecdysozoa</taxon>
        <taxon>Arthropoda</taxon>
        <taxon>Hexapoda</taxon>
        <taxon>Insecta</taxon>
        <taxon>Pterygota</taxon>
        <taxon>Neoptera</taxon>
        <taxon>Endopterygota</taxon>
        <taxon>Hymenoptera</taxon>
        <taxon>Apocrita</taxon>
        <taxon>Proctotrupomorpha</taxon>
        <taxon>Chalcidoidea</taxon>
        <taxon>Aphelinidae</taxon>
        <taxon>Aphelininae</taxon>
        <taxon>Eretmocerus</taxon>
    </lineage>
</organism>
<evidence type="ECO:0000313" key="2">
    <source>
        <dbReference type="Proteomes" id="UP001239111"/>
    </source>
</evidence>
<gene>
    <name evidence="1" type="ORF">QAD02_008783</name>
</gene>
<accession>A0ACC2N8U5</accession>
<comment type="caution">
    <text evidence="1">The sequence shown here is derived from an EMBL/GenBank/DDBJ whole genome shotgun (WGS) entry which is preliminary data.</text>
</comment>
<evidence type="ECO:0000313" key="1">
    <source>
        <dbReference type="EMBL" id="KAJ8667121.1"/>
    </source>
</evidence>
<keyword evidence="2" id="KW-1185">Reference proteome</keyword>
<dbReference type="EMBL" id="CM056744">
    <property type="protein sequence ID" value="KAJ8667121.1"/>
    <property type="molecule type" value="Genomic_DNA"/>
</dbReference>
<name>A0ACC2N8U5_9HYME</name>
<sequence>MLWHIRSEKTNKRRKNNDDPKISNKRKKVDKNFAIDRMEGIIRMCDPAVAHAECRLFGYNTMNTDSGKFNIGKRKNEDDACNPKRENQSMVGPQDEDDMDCSEDTRRGVDTQNTQNRD</sequence>
<proteinExistence type="predicted"/>
<dbReference type="Proteomes" id="UP001239111">
    <property type="component" value="Chromosome 4"/>
</dbReference>
<reference evidence="1" key="1">
    <citation type="submission" date="2023-04" db="EMBL/GenBank/DDBJ databases">
        <title>A chromosome-level genome assembly of the parasitoid wasp Eretmocerus hayati.</title>
        <authorList>
            <person name="Zhong Y."/>
            <person name="Liu S."/>
            <person name="Liu Y."/>
        </authorList>
    </citation>
    <scope>NUCLEOTIDE SEQUENCE</scope>
    <source>
        <strain evidence="1">ZJU_SS_LIU_2023</strain>
    </source>
</reference>